<dbReference type="GO" id="GO:0006518">
    <property type="term" value="P:peptide metabolic process"/>
    <property type="evidence" value="ECO:0007669"/>
    <property type="project" value="TreeGrafter"/>
</dbReference>
<proteinExistence type="inferred from homology"/>
<dbReference type="GO" id="GO:0006627">
    <property type="term" value="P:protein processing involved in protein targeting to mitochondrion"/>
    <property type="evidence" value="ECO:0007669"/>
    <property type="project" value="TreeGrafter"/>
</dbReference>
<dbReference type="GO" id="GO:0004222">
    <property type="term" value="F:metalloendopeptidase activity"/>
    <property type="evidence" value="ECO:0007669"/>
    <property type="project" value="InterPro"/>
</dbReference>
<evidence type="ECO:0000256" key="4">
    <source>
        <dbReference type="ARBA" id="ARBA00022723"/>
    </source>
</evidence>
<evidence type="ECO:0000256" key="8">
    <source>
        <dbReference type="ARBA" id="ARBA00023049"/>
    </source>
</evidence>
<dbReference type="PANTHER" id="PTHR11804:SF79">
    <property type="entry name" value="MITOCHONDRIAL INTERMEDIATE PEPTIDASE"/>
    <property type="match status" value="1"/>
</dbReference>
<dbReference type="InterPro" id="IPR045090">
    <property type="entry name" value="Pept_M3A_M3B"/>
</dbReference>
<dbReference type="STRING" id="139723.A0A182LRM5"/>
<reference evidence="14" key="1">
    <citation type="submission" date="2013-09" db="EMBL/GenBank/DDBJ databases">
        <title>The Genome Sequence of Anopheles culicifacies species A.</title>
        <authorList>
            <consortium name="The Broad Institute Genomics Platform"/>
            <person name="Neafsey D.E."/>
            <person name="Besansky N."/>
            <person name="Howell P."/>
            <person name="Walton C."/>
            <person name="Young S.K."/>
            <person name="Zeng Q."/>
            <person name="Gargeya S."/>
            <person name="Fitzgerald M."/>
            <person name="Haas B."/>
            <person name="Abouelleil A."/>
            <person name="Allen A.W."/>
            <person name="Alvarado L."/>
            <person name="Arachchi H.M."/>
            <person name="Berlin A.M."/>
            <person name="Chapman S.B."/>
            <person name="Gainer-Dewar J."/>
            <person name="Goldberg J."/>
            <person name="Griggs A."/>
            <person name="Gujja S."/>
            <person name="Hansen M."/>
            <person name="Howarth C."/>
            <person name="Imamovic A."/>
            <person name="Ireland A."/>
            <person name="Larimer J."/>
            <person name="McCowan C."/>
            <person name="Murphy C."/>
            <person name="Pearson M."/>
            <person name="Poon T.W."/>
            <person name="Priest M."/>
            <person name="Roberts A."/>
            <person name="Saif S."/>
            <person name="Shea T."/>
            <person name="Sisk P."/>
            <person name="Sykes S."/>
            <person name="Wortman J."/>
            <person name="Nusbaum C."/>
            <person name="Birren B."/>
        </authorList>
    </citation>
    <scope>NUCLEOTIDE SEQUENCE [LARGE SCALE GENOMIC DNA]</scope>
    <source>
        <strain evidence="14">A-37</strain>
    </source>
</reference>
<dbReference type="InterPro" id="IPR024077">
    <property type="entry name" value="Neurolysin/TOP_dom2"/>
</dbReference>
<sequence length="821" mass="94027">MINSMSAGSSCCPTAFMRTKIRPSNVKVLQLVAEDRDIQPLQQISYRITSDNPEGYFAINSTSARKLDRENQTEHILEVNSPDLKSIDSAPKVYNYQHKPLYASPQNWDQMKRTLKIKQVTTIIEMLHPIYKFRYTIPFKRMVTTWSPLTTAFNSRPERRINFTKTEVGLFGIPELTSPEGFYVLKEKAIFKTDDLIDEATSPNRTRKMVMIFDELSDTLCKVADLSEFIRLAHPAANYCSAAEDACITISGVVEKLNTHKKLFNSLKTVVDIGDKFEITDVDKHVARLFLFDFEQSGIHLDEEERQRVVYLNDCILQLGQRFMAGAVNPRRISRHILPPAILPFFPSDGENILVSGLYADSANSMARESAYRLFLYPDSAQERLLSEMLKCRHELARVCGFPTYAHRALKASTVETPEMVDLFLNALNIQLRPRAAKDFSIMQKMKSSECGRDVPLASWDTPYYTSCLKRKYLQASATEFSPYFSIGACMEGLNLLMNRLFGINLKNIEMEPGESWCHDIYKLAVVHETEGLLGYIYCDFFERQGKPNQDCHFTIQGGKVLADGRFQNPIVVVMLNLTQPRWSGPTLLTPSMVDNLFHEMGHAMHSMLARTEYQHVTGTRCSTDFAEVPSVLMEYFANDPRVIRSFAKHFQTQEPMPEGMLERLCTSKQLFVSSETQLQVFYSALDQVYHGDHKMHGENTTDTLRSVQEKYYGLSYVENTAWQLRFSHLVGYGAKYYSYLISRAIASWIWQTYFEQDPFSRTQGEKYRRGCLAYGGGIPSRLLVSNFLGREINPTNLTSSLINEIDSCTERLEHMDSRFR</sequence>
<evidence type="ECO:0000256" key="6">
    <source>
        <dbReference type="ARBA" id="ARBA00022833"/>
    </source>
</evidence>
<dbReference type="GO" id="GO:0005509">
    <property type="term" value="F:calcium ion binding"/>
    <property type="evidence" value="ECO:0007669"/>
    <property type="project" value="UniProtKB-UniRule"/>
</dbReference>
<dbReference type="InterPro" id="IPR033851">
    <property type="entry name" value="M3A_MIP"/>
</dbReference>
<dbReference type="PANTHER" id="PTHR11804">
    <property type="entry name" value="PROTEASE M3 THIMET OLIGOPEPTIDASE-RELATED"/>
    <property type="match status" value="1"/>
</dbReference>
<evidence type="ECO:0000313" key="13">
    <source>
        <dbReference type="EnsemblMetazoa" id="ACUA000260-PA"/>
    </source>
</evidence>
<evidence type="ECO:0000256" key="11">
    <source>
        <dbReference type="RuleBase" id="RU003435"/>
    </source>
</evidence>
<dbReference type="VEuPathDB" id="VectorBase:ACUA000260"/>
<keyword evidence="3 11" id="KW-0645">Protease</keyword>
<dbReference type="CDD" id="cd06457">
    <property type="entry name" value="M3A_MIP"/>
    <property type="match status" value="1"/>
</dbReference>
<dbReference type="InterPro" id="IPR024079">
    <property type="entry name" value="MetalloPept_cat_dom_sf"/>
</dbReference>
<dbReference type="Gene3D" id="2.60.40.60">
    <property type="entry name" value="Cadherins"/>
    <property type="match status" value="1"/>
</dbReference>
<comment type="cofactor">
    <cofactor evidence="11">
        <name>Zn(2+)</name>
        <dbReference type="ChEBI" id="CHEBI:29105"/>
    </cofactor>
    <text evidence="11">Binds 1 zinc ion.</text>
</comment>
<keyword evidence="9" id="KW-0496">Mitochondrion</keyword>
<dbReference type="InterPro" id="IPR002126">
    <property type="entry name" value="Cadherin-like_dom"/>
</dbReference>
<evidence type="ECO:0000256" key="3">
    <source>
        <dbReference type="ARBA" id="ARBA00022670"/>
    </source>
</evidence>
<evidence type="ECO:0000256" key="1">
    <source>
        <dbReference type="ARBA" id="ARBA00004173"/>
    </source>
</evidence>
<evidence type="ECO:0000259" key="12">
    <source>
        <dbReference type="PROSITE" id="PS50268"/>
    </source>
</evidence>
<keyword evidence="14" id="KW-1185">Reference proteome</keyword>
<dbReference type="AlphaFoldDB" id="A0A182LRM5"/>
<keyword evidence="5 11" id="KW-0378">Hydrolase</keyword>
<keyword evidence="4 11" id="KW-0479">Metal-binding</keyword>
<dbReference type="EMBL" id="AXCM01005238">
    <property type="status" value="NOT_ANNOTATED_CDS"/>
    <property type="molecule type" value="Genomic_DNA"/>
</dbReference>
<evidence type="ECO:0000256" key="5">
    <source>
        <dbReference type="ARBA" id="ARBA00022801"/>
    </source>
</evidence>
<feature type="domain" description="Cadherin" evidence="12">
    <location>
        <begin position="28"/>
        <end position="83"/>
    </location>
</feature>
<dbReference type="InterPro" id="IPR015919">
    <property type="entry name" value="Cadherin-like_sf"/>
</dbReference>
<keyword evidence="10" id="KW-0106">Calcium</keyword>
<dbReference type="GO" id="GO:0005739">
    <property type="term" value="C:mitochondrion"/>
    <property type="evidence" value="ECO:0007669"/>
    <property type="project" value="UniProtKB-SubCell"/>
</dbReference>
<dbReference type="Proteomes" id="UP000075883">
    <property type="component" value="Unassembled WGS sequence"/>
</dbReference>
<evidence type="ECO:0000256" key="7">
    <source>
        <dbReference type="ARBA" id="ARBA00022946"/>
    </source>
</evidence>
<dbReference type="Gene3D" id="3.40.390.10">
    <property type="entry name" value="Collagenase (Catalytic Domain)"/>
    <property type="match status" value="1"/>
</dbReference>
<dbReference type="InterPro" id="IPR001567">
    <property type="entry name" value="Pept_M3A_M3B_dom"/>
</dbReference>
<dbReference type="EnsemblMetazoa" id="ACUA000260-RA">
    <property type="protein sequence ID" value="ACUA000260-PA"/>
    <property type="gene ID" value="ACUA000260"/>
</dbReference>
<dbReference type="GO" id="GO:0016020">
    <property type="term" value="C:membrane"/>
    <property type="evidence" value="ECO:0007669"/>
    <property type="project" value="InterPro"/>
</dbReference>
<dbReference type="CDD" id="cd11304">
    <property type="entry name" value="Cadherin_repeat"/>
    <property type="match status" value="1"/>
</dbReference>
<dbReference type="SUPFAM" id="SSF49313">
    <property type="entry name" value="Cadherin-like"/>
    <property type="match status" value="1"/>
</dbReference>
<evidence type="ECO:0000256" key="10">
    <source>
        <dbReference type="PROSITE-ProRule" id="PRU00043"/>
    </source>
</evidence>
<dbReference type="GO" id="GO:0007156">
    <property type="term" value="P:homophilic cell adhesion via plasma membrane adhesion molecules"/>
    <property type="evidence" value="ECO:0007669"/>
    <property type="project" value="InterPro"/>
</dbReference>
<dbReference type="EMBL" id="AXCM01005239">
    <property type="status" value="NOT_ANNOTATED_CDS"/>
    <property type="molecule type" value="Genomic_DNA"/>
</dbReference>
<dbReference type="Pfam" id="PF00028">
    <property type="entry name" value="Cadherin"/>
    <property type="match status" value="1"/>
</dbReference>
<name>A0A182LRM5_9DIPT</name>
<comment type="similarity">
    <text evidence="2 11">Belongs to the peptidase M3 family.</text>
</comment>
<accession>A0A182LRM5</accession>
<keyword evidence="7" id="KW-0809">Transit peptide</keyword>
<comment type="subcellular location">
    <subcellularLocation>
        <location evidence="1">Mitochondrion</location>
    </subcellularLocation>
</comment>
<keyword evidence="6 11" id="KW-0862">Zinc</keyword>
<organism evidence="13 14">
    <name type="scientific">Anopheles culicifacies</name>
    <dbReference type="NCBI Taxonomy" id="139723"/>
    <lineage>
        <taxon>Eukaryota</taxon>
        <taxon>Metazoa</taxon>
        <taxon>Ecdysozoa</taxon>
        <taxon>Arthropoda</taxon>
        <taxon>Hexapoda</taxon>
        <taxon>Insecta</taxon>
        <taxon>Pterygota</taxon>
        <taxon>Neoptera</taxon>
        <taxon>Endopterygota</taxon>
        <taxon>Diptera</taxon>
        <taxon>Nematocera</taxon>
        <taxon>Culicoidea</taxon>
        <taxon>Culicidae</taxon>
        <taxon>Anophelinae</taxon>
        <taxon>Anopheles</taxon>
        <taxon>culicifacies species complex</taxon>
    </lineage>
</organism>
<dbReference type="Pfam" id="PF01432">
    <property type="entry name" value="Peptidase_M3"/>
    <property type="match status" value="1"/>
</dbReference>
<dbReference type="EMBL" id="AXCM01005240">
    <property type="status" value="NOT_ANNOTATED_CDS"/>
    <property type="molecule type" value="Genomic_DNA"/>
</dbReference>
<evidence type="ECO:0000256" key="9">
    <source>
        <dbReference type="ARBA" id="ARBA00023128"/>
    </source>
</evidence>
<evidence type="ECO:0000313" key="14">
    <source>
        <dbReference type="Proteomes" id="UP000075883"/>
    </source>
</evidence>
<evidence type="ECO:0000256" key="2">
    <source>
        <dbReference type="ARBA" id="ARBA00006040"/>
    </source>
</evidence>
<dbReference type="PROSITE" id="PS50268">
    <property type="entry name" value="CADHERIN_2"/>
    <property type="match status" value="1"/>
</dbReference>
<dbReference type="SUPFAM" id="SSF55486">
    <property type="entry name" value="Metalloproteases ('zincins'), catalytic domain"/>
    <property type="match status" value="1"/>
</dbReference>
<dbReference type="Gene3D" id="1.10.1370.10">
    <property type="entry name" value="Neurolysin, domain 3"/>
    <property type="match status" value="1"/>
</dbReference>
<reference evidence="13" key="2">
    <citation type="submission" date="2020-05" db="UniProtKB">
        <authorList>
            <consortium name="EnsemblMetazoa"/>
        </authorList>
    </citation>
    <scope>IDENTIFICATION</scope>
    <source>
        <strain evidence="13">A-37</strain>
    </source>
</reference>
<keyword evidence="8 11" id="KW-0482">Metalloprotease</keyword>
<protein>
    <recommendedName>
        <fullName evidence="12">Cadherin domain-containing protein</fullName>
    </recommendedName>
</protein>